<organism evidence="1 2">
    <name type="scientific">Cystoisospora suis</name>
    <dbReference type="NCBI Taxonomy" id="483139"/>
    <lineage>
        <taxon>Eukaryota</taxon>
        <taxon>Sar</taxon>
        <taxon>Alveolata</taxon>
        <taxon>Apicomplexa</taxon>
        <taxon>Conoidasida</taxon>
        <taxon>Coccidia</taxon>
        <taxon>Eucoccidiorida</taxon>
        <taxon>Eimeriorina</taxon>
        <taxon>Sarcocystidae</taxon>
        <taxon>Cystoisospora</taxon>
    </lineage>
</organism>
<comment type="caution">
    <text evidence="1">The sequence shown here is derived from an EMBL/GenBank/DDBJ whole genome shotgun (WGS) entry which is preliminary data.</text>
</comment>
<dbReference type="VEuPathDB" id="ToxoDB:CSUI_007894"/>
<gene>
    <name evidence="1" type="ORF">CSUI_007894</name>
</gene>
<evidence type="ECO:0000313" key="2">
    <source>
        <dbReference type="Proteomes" id="UP000221165"/>
    </source>
</evidence>
<dbReference type="EMBL" id="MIGC01004264">
    <property type="protein sequence ID" value="PHJ18280.1"/>
    <property type="molecule type" value="Genomic_DNA"/>
</dbReference>
<proteinExistence type="predicted"/>
<dbReference type="GeneID" id="94431248"/>
<name>A0A2C6KBU8_9APIC</name>
<sequence length="54" mass="6461">ITVLSARQRRTQTGPSRLITGARRRRRGHRWRNPWRESWSQLPLYVVAVIHAEQ</sequence>
<dbReference type="RefSeq" id="XP_067919988.1">
    <property type="nucleotide sequence ID" value="XM_068068037.1"/>
</dbReference>
<dbReference type="Proteomes" id="UP000221165">
    <property type="component" value="Unassembled WGS sequence"/>
</dbReference>
<protein>
    <submittedName>
        <fullName evidence="1">Uncharacterized protein</fullName>
    </submittedName>
</protein>
<accession>A0A2C6KBU8</accession>
<reference evidence="1 2" key="1">
    <citation type="journal article" date="2017" name="Int. J. Parasitol.">
        <title>The genome of the protozoan parasite Cystoisospora suis and a reverse vaccinology approach to identify vaccine candidates.</title>
        <authorList>
            <person name="Palmieri N."/>
            <person name="Shrestha A."/>
            <person name="Ruttkowski B."/>
            <person name="Beck T."/>
            <person name="Vogl C."/>
            <person name="Tomley F."/>
            <person name="Blake D.P."/>
            <person name="Joachim A."/>
        </authorList>
    </citation>
    <scope>NUCLEOTIDE SEQUENCE [LARGE SCALE GENOMIC DNA]</scope>
    <source>
        <strain evidence="1 2">Wien I</strain>
    </source>
</reference>
<feature type="non-terminal residue" evidence="1">
    <location>
        <position position="1"/>
    </location>
</feature>
<evidence type="ECO:0000313" key="1">
    <source>
        <dbReference type="EMBL" id="PHJ18280.1"/>
    </source>
</evidence>
<keyword evidence="2" id="KW-1185">Reference proteome</keyword>
<dbReference type="AlphaFoldDB" id="A0A2C6KBU8"/>